<protein>
    <recommendedName>
        <fullName evidence="9">Mid2 domain-containing protein</fullName>
    </recommendedName>
</protein>
<gene>
    <name evidence="7" type="ORF">B7463_g11590</name>
</gene>
<keyword evidence="8" id="KW-1185">Reference proteome</keyword>
<dbReference type="InterPro" id="IPR035992">
    <property type="entry name" value="Ricin_B-like_lectins"/>
</dbReference>
<feature type="non-terminal residue" evidence="7">
    <location>
        <position position="302"/>
    </location>
</feature>
<evidence type="ECO:0000256" key="5">
    <source>
        <dbReference type="SAM" id="MobiDB-lite"/>
    </source>
</evidence>
<dbReference type="STRING" id="5539.A0A3E2GUI1"/>
<evidence type="ECO:0000313" key="7">
    <source>
        <dbReference type="EMBL" id="RFU24746.1"/>
    </source>
</evidence>
<dbReference type="AlphaFoldDB" id="A0A3E2GUI1"/>
<feature type="transmembrane region" description="Helical" evidence="6">
    <location>
        <begin position="215"/>
        <end position="241"/>
    </location>
</feature>
<accession>A0A3E2GUI1</accession>
<proteinExistence type="predicted"/>
<comment type="subcellular location">
    <subcellularLocation>
        <location evidence="1">Membrane</location>
        <topology evidence="1">Single-pass membrane protein</topology>
    </subcellularLocation>
</comment>
<evidence type="ECO:0000256" key="2">
    <source>
        <dbReference type="ARBA" id="ARBA00022692"/>
    </source>
</evidence>
<evidence type="ECO:0000256" key="6">
    <source>
        <dbReference type="SAM" id="Phobius"/>
    </source>
</evidence>
<dbReference type="GO" id="GO:0071944">
    <property type="term" value="C:cell periphery"/>
    <property type="evidence" value="ECO:0007669"/>
    <property type="project" value="UniProtKB-ARBA"/>
</dbReference>
<feature type="region of interest" description="Disordered" evidence="5">
    <location>
        <begin position="175"/>
        <end position="205"/>
    </location>
</feature>
<dbReference type="SUPFAM" id="SSF50370">
    <property type="entry name" value="Ricin B-like lectins"/>
    <property type="match status" value="1"/>
</dbReference>
<evidence type="ECO:0008006" key="9">
    <source>
        <dbReference type="Google" id="ProtNLM"/>
    </source>
</evidence>
<evidence type="ECO:0000256" key="4">
    <source>
        <dbReference type="ARBA" id="ARBA00023136"/>
    </source>
</evidence>
<dbReference type="InterPro" id="IPR051694">
    <property type="entry name" value="Immunoregulatory_rcpt-like"/>
</dbReference>
<evidence type="ECO:0000256" key="1">
    <source>
        <dbReference type="ARBA" id="ARBA00004167"/>
    </source>
</evidence>
<keyword evidence="3 6" id="KW-1133">Transmembrane helix</keyword>
<dbReference type="OMA" id="ELHNNAN"/>
<feature type="non-terminal residue" evidence="7">
    <location>
        <position position="1"/>
    </location>
</feature>
<evidence type="ECO:0000256" key="3">
    <source>
        <dbReference type="ARBA" id="ARBA00022989"/>
    </source>
</evidence>
<dbReference type="EMBL" id="NCSJ02000406">
    <property type="protein sequence ID" value="RFU24746.1"/>
    <property type="molecule type" value="Genomic_DNA"/>
</dbReference>
<evidence type="ECO:0000313" key="8">
    <source>
        <dbReference type="Proteomes" id="UP000258309"/>
    </source>
</evidence>
<keyword evidence="4 6" id="KW-0472">Membrane</keyword>
<keyword evidence="2 6" id="KW-0812">Transmembrane</keyword>
<reference evidence="7 8" key="1">
    <citation type="submission" date="2018-05" db="EMBL/GenBank/DDBJ databases">
        <title>Draft genome sequence of Scytalidium lignicola DSM 105466, a ubiquitous saprotrophic fungus.</title>
        <authorList>
            <person name="Buettner E."/>
            <person name="Gebauer A.M."/>
            <person name="Hofrichter M."/>
            <person name="Liers C."/>
            <person name="Kellner H."/>
        </authorList>
    </citation>
    <scope>NUCLEOTIDE SEQUENCE [LARGE SCALE GENOMIC DNA]</scope>
    <source>
        <strain evidence="7 8">DSM 105466</strain>
    </source>
</reference>
<dbReference type="PANTHER" id="PTHR15549">
    <property type="entry name" value="PAIRED IMMUNOGLOBULIN-LIKE TYPE 2 RECEPTOR"/>
    <property type="match status" value="1"/>
</dbReference>
<sequence length="302" mass="32181">MSANLFDTAHYYRFFNTLDGSNFTLTLGDKTDPPSPPTISPIRSHTSENWQVFFDSGVYFIRNYDWGSQYQLGLPDNNSFVPQMLPTGVALGMQWIITNTENGTWVLRNQLLSQADVLGVDPNALDKTLPIMNTDPAGGQWLVDLNLPAGSITSSAMLATFSSIQSASSTFQPAQSTSATSSSSFSSSTSSSTLTPTVNPAQSTQSSQLSSLSSAAIGGIVIGGVLGAGAIVSLGLLILFCRSRRRKANAKAALDSEPKGQYFDAVKINQGTTQMIHELHNNANKSAGRTELPTGMVPELMG</sequence>
<feature type="compositionally biased region" description="Low complexity" evidence="5">
    <location>
        <begin position="175"/>
        <end position="197"/>
    </location>
</feature>
<organism evidence="7 8">
    <name type="scientific">Scytalidium lignicola</name>
    <name type="common">Hyphomycete</name>
    <dbReference type="NCBI Taxonomy" id="5539"/>
    <lineage>
        <taxon>Eukaryota</taxon>
        <taxon>Fungi</taxon>
        <taxon>Dikarya</taxon>
        <taxon>Ascomycota</taxon>
        <taxon>Pezizomycotina</taxon>
        <taxon>Leotiomycetes</taxon>
        <taxon>Leotiomycetes incertae sedis</taxon>
        <taxon>Scytalidium</taxon>
    </lineage>
</organism>
<name>A0A3E2GUI1_SCYLI</name>
<comment type="caution">
    <text evidence="7">The sequence shown here is derived from an EMBL/GenBank/DDBJ whole genome shotgun (WGS) entry which is preliminary data.</text>
</comment>
<dbReference type="Proteomes" id="UP000258309">
    <property type="component" value="Unassembled WGS sequence"/>
</dbReference>
<dbReference type="OrthoDB" id="5344815at2759"/>
<dbReference type="GO" id="GO:0016020">
    <property type="term" value="C:membrane"/>
    <property type="evidence" value="ECO:0007669"/>
    <property type="project" value="UniProtKB-SubCell"/>
</dbReference>